<dbReference type="PANTHER" id="PTHR10166:SF37">
    <property type="entry name" value="STOLID, ISOFORM H"/>
    <property type="match status" value="1"/>
</dbReference>
<protein>
    <recommendedName>
        <fullName evidence="2">VWFA domain-containing protein</fullName>
    </recommendedName>
</protein>
<feature type="signal peptide" evidence="1">
    <location>
        <begin position="1"/>
        <end position="33"/>
    </location>
</feature>
<dbReference type="Proteomes" id="UP000708148">
    <property type="component" value="Unassembled WGS sequence"/>
</dbReference>
<accession>A0A8S1J7H6</accession>
<dbReference type="OrthoDB" id="1922840at2759"/>
<name>A0A8S1J7H6_9CHLO</name>
<evidence type="ECO:0000313" key="4">
    <source>
        <dbReference type="Proteomes" id="UP000708148"/>
    </source>
</evidence>
<organism evidence="3 4">
    <name type="scientific">Ostreobium quekettii</name>
    <dbReference type="NCBI Taxonomy" id="121088"/>
    <lineage>
        <taxon>Eukaryota</taxon>
        <taxon>Viridiplantae</taxon>
        <taxon>Chlorophyta</taxon>
        <taxon>core chlorophytes</taxon>
        <taxon>Ulvophyceae</taxon>
        <taxon>TCBD clade</taxon>
        <taxon>Bryopsidales</taxon>
        <taxon>Ostreobineae</taxon>
        <taxon>Ostreobiaceae</taxon>
        <taxon>Ostreobium</taxon>
    </lineage>
</organism>
<dbReference type="InterPro" id="IPR051173">
    <property type="entry name" value="Ca_channel_alpha-2/delta"/>
</dbReference>
<dbReference type="SMART" id="SM00327">
    <property type="entry name" value="VWA"/>
    <property type="match status" value="1"/>
</dbReference>
<evidence type="ECO:0000259" key="2">
    <source>
        <dbReference type="PROSITE" id="PS50234"/>
    </source>
</evidence>
<feature type="chain" id="PRO_5035791791" description="VWFA domain-containing protein" evidence="1">
    <location>
        <begin position="34"/>
        <end position="517"/>
    </location>
</feature>
<dbReference type="Pfam" id="PF13519">
    <property type="entry name" value="VWA_2"/>
    <property type="match status" value="1"/>
</dbReference>
<dbReference type="GO" id="GO:0005245">
    <property type="term" value="F:voltage-gated calcium channel activity"/>
    <property type="evidence" value="ECO:0007669"/>
    <property type="project" value="TreeGrafter"/>
</dbReference>
<sequence>MALASLRTRGRLGAHKMLWKLAAWAIISLGAAGQQIPLDERIKANEDIVRTVHGRATDLYRDRGEVVPGCECSVHACANTFPFPRECSDLLGHSEEICGHCETKGKMLGLQKSMVRTPPGEKDPENLSPEVIESICTFQPLEEDFVKKGPEGSYTWTYIGTTTGVHRIWPGLALPRDLSEADPPKPLESCKKFDPRERPWFNAASSGPKDVVIVLDTSESMGKALGSTGKTRWEVTRDAVSRLLGTFGISDFVSIVTFNSESEVLGGGATLIRATNANIDMLQSQIMDVTVEKGTDFRQGFQKAFDVLIESNKIKLTRDDGPSSSCTKVILFLTDGEDCSLLEDQKCADSEETEEDVDPNVVADFIRRKQSDLVDLGGESAHIFTFSMTSKADDKLARMISCENKGSWASIEEQDDPLLKFLDYIRFLAWTRRRLDVIWSNFYEDFSGLGMMTTAVMPVYAPNTSAGVPGLLVGAVGKDVLVSELQGDDVNFQKVFDRLIERSSTCRMVDENACQLQ</sequence>
<dbReference type="SUPFAM" id="SSF53300">
    <property type="entry name" value="vWA-like"/>
    <property type="match status" value="1"/>
</dbReference>
<gene>
    <name evidence="3" type="ORF">OSTQU699_LOCUS7203</name>
</gene>
<feature type="non-terminal residue" evidence="3">
    <location>
        <position position="1"/>
    </location>
</feature>
<dbReference type="AlphaFoldDB" id="A0A8S1J7H6"/>
<evidence type="ECO:0000313" key="3">
    <source>
        <dbReference type="EMBL" id="CAD7701846.1"/>
    </source>
</evidence>
<reference evidence="3" key="1">
    <citation type="submission" date="2020-12" db="EMBL/GenBank/DDBJ databases">
        <authorList>
            <person name="Iha C."/>
        </authorList>
    </citation>
    <scope>NUCLEOTIDE SEQUENCE</scope>
</reference>
<dbReference type="InterPro" id="IPR036465">
    <property type="entry name" value="vWFA_dom_sf"/>
</dbReference>
<dbReference type="EMBL" id="CAJHUC010001644">
    <property type="protein sequence ID" value="CAD7701846.1"/>
    <property type="molecule type" value="Genomic_DNA"/>
</dbReference>
<keyword evidence="4" id="KW-1185">Reference proteome</keyword>
<feature type="domain" description="VWFA" evidence="2">
    <location>
        <begin position="210"/>
        <end position="425"/>
    </location>
</feature>
<dbReference type="PANTHER" id="PTHR10166">
    <property type="entry name" value="VOLTAGE-DEPENDENT CALCIUM CHANNEL SUBUNIT ALPHA-2/DELTA-RELATED"/>
    <property type="match status" value="1"/>
</dbReference>
<dbReference type="GO" id="GO:0005891">
    <property type="term" value="C:voltage-gated calcium channel complex"/>
    <property type="evidence" value="ECO:0007669"/>
    <property type="project" value="TreeGrafter"/>
</dbReference>
<dbReference type="Gene3D" id="3.40.50.410">
    <property type="entry name" value="von Willebrand factor, type A domain"/>
    <property type="match status" value="1"/>
</dbReference>
<proteinExistence type="predicted"/>
<evidence type="ECO:0000256" key="1">
    <source>
        <dbReference type="SAM" id="SignalP"/>
    </source>
</evidence>
<dbReference type="InterPro" id="IPR002035">
    <property type="entry name" value="VWF_A"/>
</dbReference>
<dbReference type="PROSITE" id="PS50234">
    <property type="entry name" value="VWFA"/>
    <property type="match status" value="1"/>
</dbReference>
<keyword evidence="1" id="KW-0732">Signal</keyword>
<comment type="caution">
    <text evidence="3">The sequence shown here is derived from an EMBL/GenBank/DDBJ whole genome shotgun (WGS) entry which is preliminary data.</text>
</comment>